<dbReference type="AlphaFoldDB" id="A0A9D4LSP2"/>
<evidence type="ECO:0000256" key="3">
    <source>
        <dbReference type="ARBA" id="ARBA00022801"/>
    </source>
</evidence>
<dbReference type="GO" id="GO:0006508">
    <property type="term" value="P:proteolysis"/>
    <property type="evidence" value="ECO:0007669"/>
    <property type="project" value="UniProtKB-KW"/>
</dbReference>
<proteinExistence type="predicted"/>
<sequence length="510" mass="56845">MGLRMIAQTIMFLSLFSVAENKFIPGKSKVVEGDIYFNQAEKRPLGDSTKAQTRSFVASTTPVSVRWTRPNIPYVIHDSILNDKTAFDAVNNGMKMIQDMTKNCVRFLKRSTEKNFINVTNIGGGCYSGVGQIGGEQTVNVGPGCGTPGIVMHELLHVLGFWHEQSRSDRDTYVQIHFENIILGKAVEFDKRSGQDELEKNISYDFYSLLHYKYNTFAKLDSLDTITPTKAFGHVPKTALGQREQLSATDVRKVLWMYQCTAECKSPQLTNGTTSPTTDRYMAWSEVTYTCTTGFQLVGPSRRTCVPQSDGSSGWSGMEPFCASPANAYYTQYCDMETDCFKLQYGVYSTGAATLRVQYGPTTTEGTGPDFDNTYRSDTAGYLVMEAKGANVGDTASLISRRRIQEYNGDRICIMFYFNMFGTDMGSLTVNANGVKVFEQLGSTDNNSWRMVCRQVNPPWHWSPWWAYYVSLRMDAKRGAGVQGDIAVDDVYVGPCKSIPGYSGVMCPTK</sequence>
<dbReference type="PROSITE" id="PS51864">
    <property type="entry name" value="ASTACIN"/>
    <property type="match status" value="1"/>
</dbReference>
<dbReference type="Pfam" id="PF01400">
    <property type="entry name" value="Astacin"/>
    <property type="match status" value="1"/>
</dbReference>
<dbReference type="GO" id="GO:0004222">
    <property type="term" value="F:metalloendopeptidase activity"/>
    <property type="evidence" value="ECO:0007669"/>
    <property type="project" value="UniProtKB-UniRule"/>
</dbReference>
<feature type="domain" description="Sushi" evidence="11">
    <location>
        <begin position="262"/>
        <end position="324"/>
    </location>
</feature>
<evidence type="ECO:0000256" key="2">
    <source>
        <dbReference type="ARBA" id="ARBA00022723"/>
    </source>
</evidence>
<dbReference type="Gene3D" id="2.10.70.10">
    <property type="entry name" value="Complement Module, domain 1"/>
    <property type="match status" value="1"/>
</dbReference>
<name>A0A9D4LSP2_DREPO</name>
<comment type="cofactor">
    <cofactor evidence="8 9">
        <name>Zn(2+)</name>
        <dbReference type="ChEBI" id="CHEBI:29105"/>
    </cofactor>
    <text evidence="8 9">Binds 1 zinc ion per subunit.</text>
</comment>
<evidence type="ECO:0000259" key="12">
    <source>
        <dbReference type="PROSITE" id="PS51864"/>
    </source>
</evidence>
<dbReference type="Pfam" id="PF00629">
    <property type="entry name" value="MAM"/>
    <property type="match status" value="1"/>
</dbReference>
<dbReference type="InterPro" id="IPR001506">
    <property type="entry name" value="Peptidase_M12A"/>
</dbReference>
<dbReference type="Gene3D" id="3.40.390.10">
    <property type="entry name" value="Collagenase (Catalytic Domain)"/>
    <property type="match status" value="1"/>
</dbReference>
<feature type="binding site" evidence="8">
    <location>
        <position position="153"/>
    </location>
    <ligand>
        <name>Zn(2+)</name>
        <dbReference type="ChEBI" id="CHEBI:29105"/>
        <note>catalytic</note>
    </ligand>
</feature>
<feature type="domain" description="MAM" evidence="10">
    <location>
        <begin position="332"/>
        <end position="498"/>
    </location>
</feature>
<reference evidence="13" key="1">
    <citation type="journal article" date="2019" name="bioRxiv">
        <title>The Genome of the Zebra Mussel, Dreissena polymorpha: A Resource for Invasive Species Research.</title>
        <authorList>
            <person name="McCartney M.A."/>
            <person name="Auch B."/>
            <person name="Kono T."/>
            <person name="Mallez S."/>
            <person name="Zhang Y."/>
            <person name="Obille A."/>
            <person name="Becker A."/>
            <person name="Abrahante J.E."/>
            <person name="Garbe J."/>
            <person name="Badalamenti J.P."/>
            <person name="Herman A."/>
            <person name="Mangelson H."/>
            <person name="Liachko I."/>
            <person name="Sullivan S."/>
            <person name="Sone E.D."/>
            <person name="Koren S."/>
            <person name="Silverstein K.A.T."/>
            <person name="Beckman K.B."/>
            <person name="Gohl D.M."/>
        </authorList>
    </citation>
    <scope>NUCLEOTIDE SEQUENCE</scope>
    <source>
        <strain evidence="13">Duluth1</strain>
        <tissue evidence="13">Whole animal</tissue>
    </source>
</reference>
<reference evidence="13" key="2">
    <citation type="submission" date="2020-11" db="EMBL/GenBank/DDBJ databases">
        <authorList>
            <person name="McCartney M.A."/>
            <person name="Auch B."/>
            <person name="Kono T."/>
            <person name="Mallez S."/>
            <person name="Becker A."/>
            <person name="Gohl D.M."/>
            <person name="Silverstein K.A.T."/>
            <person name="Koren S."/>
            <person name="Bechman K.B."/>
            <person name="Herman A."/>
            <person name="Abrahante J.E."/>
            <person name="Garbe J."/>
        </authorList>
    </citation>
    <scope>NUCLEOTIDE SEQUENCE</scope>
    <source>
        <strain evidence="13">Duluth1</strain>
        <tissue evidence="13">Whole animal</tissue>
    </source>
</reference>
<dbReference type="CDD" id="cd00033">
    <property type="entry name" value="CCP"/>
    <property type="match status" value="1"/>
</dbReference>
<dbReference type="SUPFAM" id="SSF57535">
    <property type="entry name" value="Complement control module/SCR domain"/>
    <property type="match status" value="1"/>
</dbReference>
<keyword evidence="5 8" id="KW-0482">Metalloprotease</keyword>
<feature type="domain" description="Peptidase M12A" evidence="12">
    <location>
        <begin position="55"/>
        <end position="261"/>
    </location>
</feature>
<dbReference type="PANTHER" id="PTHR10127:SF780">
    <property type="entry name" value="METALLOENDOPEPTIDASE"/>
    <property type="match status" value="1"/>
</dbReference>
<dbReference type="InterPro" id="IPR034035">
    <property type="entry name" value="Astacin-like_dom"/>
</dbReference>
<evidence type="ECO:0000256" key="6">
    <source>
        <dbReference type="ARBA" id="ARBA00023157"/>
    </source>
</evidence>
<keyword evidence="4 8" id="KW-0862">Zinc</keyword>
<evidence type="ECO:0000259" key="11">
    <source>
        <dbReference type="PROSITE" id="PS50923"/>
    </source>
</evidence>
<dbReference type="InterPro" id="IPR024079">
    <property type="entry name" value="MetalloPept_cat_dom_sf"/>
</dbReference>
<accession>A0A9D4LSP2</accession>
<dbReference type="PROSITE" id="PS50923">
    <property type="entry name" value="SUSHI"/>
    <property type="match status" value="1"/>
</dbReference>
<keyword evidence="14" id="KW-1185">Reference proteome</keyword>
<keyword evidence="7" id="KW-0768">Sushi</keyword>
<keyword evidence="2 8" id="KW-0479">Metal-binding</keyword>
<dbReference type="PANTHER" id="PTHR10127">
    <property type="entry name" value="DISCOIDIN, CUB, EGF, LAMININ , AND ZINC METALLOPROTEASE DOMAIN CONTAINING"/>
    <property type="match status" value="1"/>
</dbReference>
<dbReference type="Pfam" id="PF00084">
    <property type="entry name" value="Sushi"/>
    <property type="match status" value="1"/>
</dbReference>
<evidence type="ECO:0000256" key="1">
    <source>
        <dbReference type="ARBA" id="ARBA00022670"/>
    </source>
</evidence>
<protein>
    <recommendedName>
        <fullName evidence="9">Metalloendopeptidase</fullName>
        <ecNumber evidence="9">3.4.24.-</ecNumber>
    </recommendedName>
</protein>
<dbReference type="GO" id="GO:0008270">
    <property type="term" value="F:zinc ion binding"/>
    <property type="evidence" value="ECO:0007669"/>
    <property type="project" value="UniProtKB-UniRule"/>
</dbReference>
<dbReference type="OrthoDB" id="291007at2759"/>
<dbReference type="PROSITE" id="PS50060">
    <property type="entry name" value="MAM_2"/>
    <property type="match status" value="1"/>
</dbReference>
<dbReference type="SUPFAM" id="SSF55486">
    <property type="entry name" value="Metalloproteases ('zincins'), catalytic domain"/>
    <property type="match status" value="1"/>
</dbReference>
<keyword evidence="3 8" id="KW-0378">Hydrolase</keyword>
<feature type="chain" id="PRO_5039743780" description="Metalloendopeptidase" evidence="9">
    <location>
        <begin position="22"/>
        <end position="510"/>
    </location>
</feature>
<dbReference type="SMART" id="SM00032">
    <property type="entry name" value="CCP"/>
    <property type="match status" value="1"/>
</dbReference>
<dbReference type="CDD" id="cd04280">
    <property type="entry name" value="ZnMc_astacin_like"/>
    <property type="match status" value="1"/>
</dbReference>
<dbReference type="SMART" id="SM00235">
    <property type="entry name" value="ZnMc"/>
    <property type="match status" value="1"/>
</dbReference>
<organism evidence="13 14">
    <name type="scientific">Dreissena polymorpha</name>
    <name type="common">Zebra mussel</name>
    <name type="synonym">Mytilus polymorpha</name>
    <dbReference type="NCBI Taxonomy" id="45954"/>
    <lineage>
        <taxon>Eukaryota</taxon>
        <taxon>Metazoa</taxon>
        <taxon>Spiralia</taxon>
        <taxon>Lophotrochozoa</taxon>
        <taxon>Mollusca</taxon>
        <taxon>Bivalvia</taxon>
        <taxon>Autobranchia</taxon>
        <taxon>Heteroconchia</taxon>
        <taxon>Euheterodonta</taxon>
        <taxon>Imparidentia</taxon>
        <taxon>Neoheterodontei</taxon>
        <taxon>Myida</taxon>
        <taxon>Dreissenoidea</taxon>
        <taxon>Dreissenidae</taxon>
        <taxon>Dreissena</taxon>
    </lineage>
</organism>
<dbReference type="GO" id="GO:0016020">
    <property type="term" value="C:membrane"/>
    <property type="evidence" value="ECO:0007669"/>
    <property type="project" value="InterPro"/>
</dbReference>
<dbReference type="EMBL" id="JAIWYP010000002">
    <property type="protein sequence ID" value="KAH3863088.1"/>
    <property type="molecule type" value="Genomic_DNA"/>
</dbReference>
<evidence type="ECO:0000256" key="8">
    <source>
        <dbReference type="PROSITE-ProRule" id="PRU01211"/>
    </source>
</evidence>
<dbReference type="PRINTS" id="PR00480">
    <property type="entry name" value="ASTACIN"/>
</dbReference>
<evidence type="ECO:0000313" key="13">
    <source>
        <dbReference type="EMBL" id="KAH3863088.1"/>
    </source>
</evidence>
<dbReference type="SUPFAM" id="SSF49899">
    <property type="entry name" value="Concanavalin A-like lectins/glucanases"/>
    <property type="match status" value="1"/>
</dbReference>
<dbReference type="InterPro" id="IPR013320">
    <property type="entry name" value="ConA-like_dom_sf"/>
</dbReference>
<comment type="caution">
    <text evidence="13">The sequence shown here is derived from an EMBL/GenBank/DDBJ whole genome shotgun (WGS) entry which is preliminary data.</text>
</comment>
<keyword evidence="6" id="KW-1015">Disulfide bond</keyword>
<dbReference type="InterPro" id="IPR006026">
    <property type="entry name" value="Peptidase_Metallo"/>
</dbReference>
<evidence type="ECO:0000259" key="10">
    <source>
        <dbReference type="PROSITE" id="PS50060"/>
    </source>
</evidence>
<feature type="binding site" evidence="8">
    <location>
        <position position="163"/>
    </location>
    <ligand>
        <name>Zn(2+)</name>
        <dbReference type="ChEBI" id="CHEBI:29105"/>
        <note>catalytic</note>
    </ligand>
</feature>
<feature type="active site" evidence="8">
    <location>
        <position position="154"/>
    </location>
</feature>
<comment type="caution">
    <text evidence="7">Lacks conserved residue(s) required for the propagation of feature annotation.</text>
</comment>
<keyword evidence="1 8" id="KW-0645">Protease</keyword>
<evidence type="ECO:0000256" key="7">
    <source>
        <dbReference type="PROSITE-ProRule" id="PRU00302"/>
    </source>
</evidence>
<dbReference type="EC" id="3.4.24.-" evidence="9"/>
<evidence type="ECO:0000313" key="14">
    <source>
        <dbReference type="Proteomes" id="UP000828390"/>
    </source>
</evidence>
<dbReference type="Proteomes" id="UP000828390">
    <property type="component" value="Unassembled WGS sequence"/>
</dbReference>
<evidence type="ECO:0000256" key="4">
    <source>
        <dbReference type="ARBA" id="ARBA00022833"/>
    </source>
</evidence>
<dbReference type="InterPro" id="IPR035976">
    <property type="entry name" value="Sushi/SCR/CCP_sf"/>
</dbReference>
<evidence type="ECO:0000256" key="5">
    <source>
        <dbReference type="ARBA" id="ARBA00023049"/>
    </source>
</evidence>
<dbReference type="InterPro" id="IPR000998">
    <property type="entry name" value="MAM_dom"/>
</dbReference>
<feature type="signal peptide" evidence="9">
    <location>
        <begin position="1"/>
        <end position="21"/>
    </location>
</feature>
<keyword evidence="9" id="KW-0732">Signal</keyword>
<evidence type="ECO:0000256" key="9">
    <source>
        <dbReference type="RuleBase" id="RU361183"/>
    </source>
</evidence>
<feature type="binding site" evidence="8">
    <location>
        <position position="157"/>
    </location>
    <ligand>
        <name>Zn(2+)</name>
        <dbReference type="ChEBI" id="CHEBI:29105"/>
        <note>catalytic</note>
    </ligand>
</feature>
<dbReference type="InterPro" id="IPR000436">
    <property type="entry name" value="Sushi_SCR_CCP_dom"/>
</dbReference>
<dbReference type="Gene3D" id="2.60.120.200">
    <property type="match status" value="1"/>
</dbReference>
<gene>
    <name evidence="13" type="ORF">DPMN_026066</name>
</gene>